<dbReference type="RefSeq" id="WP_171151935.1">
    <property type="nucleotide sequence ID" value="NZ_JABENB010000001.1"/>
</dbReference>
<dbReference type="Proteomes" id="UP000557772">
    <property type="component" value="Unassembled WGS sequence"/>
</dbReference>
<proteinExistence type="predicted"/>
<feature type="region of interest" description="Disordered" evidence="1">
    <location>
        <begin position="23"/>
        <end position="43"/>
    </location>
</feature>
<protein>
    <recommendedName>
        <fullName evidence="4">ATPase BadF/BadG/BcrA/BcrD type domain-containing protein</fullName>
    </recommendedName>
</protein>
<evidence type="ECO:0000313" key="2">
    <source>
        <dbReference type="EMBL" id="NNG38317.1"/>
    </source>
</evidence>
<gene>
    <name evidence="2" type="ORF">HJ588_03385</name>
</gene>
<comment type="caution">
    <text evidence="2">The sequence shown here is derived from an EMBL/GenBank/DDBJ whole genome shotgun (WGS) entry which is preliminary data.</text>
</comment>
<sequence length="309" mass="31386">MIRVLAVEVAPMASIGRSFQVPRARPGPHELHPAPGTHDLDGGGATSYVAASRVVSDVLHHRDAGHSDVLAVAARSPLEPERTAQQLAEVALDRAEVVVAASAVAAHAGALAGRPGALLVAGAGAIGVGVDADGGLKLRDGRGPATGDLGSAHWMGRQGLLLAMTHGGALADAAQARFGEEWEGLATEEGPEVTAQRVDFASDIAAAAAAGSGEAYHVVRSAAALLGRTLADASVTLDLAEVPCAIRGRLTSLGPTFVRQILSAATSLDPRLRLVDPEGDTLAGAARLAIDRSTPHEAHVVRLPDRAAS</sequence>
<accession>A0A849AEI0</accession>
<organism evidence="2 3">
    <name type="scientific">Flexivirga aerilata</name>
    <dbReference type="NCBI Taxonomy" id="1656889"/>
    <lineage>
        <taxon>Bacteria</taxon>
        <taxon>Bacillati</taxon>
        <taxon>Actinomycetota</taxon>
        <taxon>Actinomycetes</taxon>
        <taxon>Micrococcales</taxon>
        <taxon>Dermacoccaceae</taxon>
        <taxon>Flexivirga</taxon>
    </lineage>
</organism>
<dbReference type="InterPro" id="IPR043129">
    <property type="entry name" value="ATPase_NBD"/>
</dbReference>
<evidence type="ECO:0000256" key="1">
    <source>
        <dbReference type="SAM" id="MobiDB-lite"/>
    </source>
</evidence>
<reference evidence="2 3" key="1">
    <citation type="submission" date="2020-05" db="EMBL/GenBank/DDBJ databases">
        <title>Flexivirga sp. ID2601S isolated from air conditioner.</title>
        <authorList>
            <person name="Kim D.H."/>
        </authorList>
    </citation>
    <scope>NUCLEOTIDE SEQUENCE [LARGE SCALE GENOMIC DNA]</scope>
    <source>
        <strain evidence="2 3">ID2601S</strain>
    </source>
</reference>
<dbReference type="AlphaFoldDB" id="A0A849AEI0"/>
<keyword evidence="3" id="KW-1185">Reference proteome</keyword>
<evidence type="ECO:0008006" key="4">
    <source>
        <dbReference type="Google" id="ProtNLM"/>
    </source>
</evidence>
<dbReference type="EMBL" id="JABENB010000001">
    <property type="protein sequence ID" value="NNG38317.1"/>
    <property type="molecule type" value="Genomic_DNA"/>
</dbReference>
<name>A0A849AEI0_9MICO</name>
<evidence type="ECO:0000313" key="3">
    <source>
        <dbReference type="Proteomes" id="UP000557772"/>
    </source>
</evidence>
<dbReference type="Gene3D" id="3.30.420.40">
    <property type="match status" value="2"/>
</dbReference>
<dbReference type="SUPFAM" id="SSF53067">
    <property type="entry name" value="Actin-like ATPase domain"/>
    <property type="match status" value="1"/>
</dbReference>